<feature type="domain" description="Dual OB-containing" evidence="1">
    <location>
        <begin position="3"/>
        <end position="209"/>
    </location>
</feature>
<reference evidence="2 3" key="1">
    <citation type="journal article" date="2019" name="Nat. Microbiol.">
        <title>Wide diversity of methane and short-chain alkane metabolisms in uncultured archaea.</title>
        <authorList>
            <person name="Borrel G."/>
            <person name="Adam P.S."/>
            <person name="McKay L.J."/>
            <person name="Chen L.X."/>
            <person name="Sierra-Garcia I.N."/>
            <person name="Sieber C.M."/>
            <person name="Letourneur Q."/>
            <person name="Ghozlane A."/>
            <person name="Andersen G.L."/>
            <person name="Li W.J."/>
            <person name="Hallam S.J."/>
            <person name="Muyzer G."/>
            <person name="de Oliveira V.M."/>
            <person name="Inskeep W.P."/>
            <person name="Banfield J.F."/>
            <person name="Gribaldo S."/>
        </authorList>
    </citation>
    <scope>NUCLEOTIDE SEQUENCE [LARGE SCALE GENOMIC DNA]</scope>
    <source>
        <strain evidence="2">NM1a</strain>
    </source>
</reference>
<dbReference type="AlphaFoldDB" id="A0A520KRR6"/>
<protein>
    <recommendedName>
        <fullName evidence="1">Dual OB-containing domain-containing protein</fullName>
    </recommendedName>
</protein>
<organism evidence="2 3">
    <name type="scientific">Methanoliparum thermophilum</name>
    <dbReference type="NCBI Taxonomy" id="2491083"/>
    <lineage>
        <taxon>Archaea</taxon>
        <taxon>Methanobacteriati</taxon>
        <taxon>Methanobacteriota</taxon>
        <taxon>Candidatus Methanoliparia</taxon>
        <taxon>Candidatus Methanoliparales</taxon>
        <taxon>Candidatus Methanoliparaceae</taxon>
        <taxon>Candidatus Methanoliparum</taxon>
    </lineage>
</organism>
<evidence type="ECO:0000313" key="3">
    <source>
        <dbReference type="Proteomes" id="UP000317158"/>
    </source>
</evidence>
<dbReference type="Pfam" id="PF22557">
    <property type="entry name" value="DuOB"/>
    <property type="match status" value="1"/>
</dbReference>
<accession>A0A520KRR6</accession>
<name>A0A520KRR6_METT2</name>
<evidence type="ECO:0000313" key="2">
    <source>
        <dbReference type="EMBL" id="RZN64455.1"/>
    </source>
</evidence>
<proteinExistence type="predicted"/>
<comment type="caution">
    <text evidence="2">The sequence shown here is derived from an EMBL/GenBank/DDBJ whole genome shotgun (WGS) entry which is preliminary data.</text>
</comment>
<dbReference type="InterPro" id="IPR054335">
    <property type="entry name" value="DuOB_dom"/>
</dbReference>
<evidence type="ECO:0000259" key="1">
    <source>
        <dbReference type="Pfam" id="PF22557"/>
    </source>
</evidence>
<dbReference type="Proteomes" id="UP000317158">
    <property type="component" value="Unassembled WGS sequence"/>
</dbReference>
<gene>
    <name evidence="2" type="ORF">EF806_03680</name>
</gene>
<sequence length="210" mass="24572">MQKTIIIFANSVKRHQHCVAGKDIDTKKWVRPVSKSEEKELTTEQCTCDKSQEPVKLLQKINIDLLKHDPLENQPENYLISDKKWSLSGFITRNEVNGYLDKPDSLWLDGESQNDRVAYNLIETKKLQIAQSLYLIAVEKIHIHWKDRSKWNQNPQRRGKFKYNDVEYDLAITDSNLKKYEEQDLSNKYLCISLGGQFNGFCYKIIASIF</sequence>
<dbReference type="EMBL" id="RXIF01000006">
    <property type="protein sequence ID" value="RZN64455.1"/>
    <property type="molecule type" value="Genomic_DNA"/>
</dbReference>